<organism evidence="2 3">
    <name type="scientific">Reinekea blandensis MED297</name>
    <dbReference type="NCBI Taxonomy" id="314283"/>
    <lineage>
        <taxon>Bacteria</taxon>
        <taxon>Pseudomonadati</taxon>
        <taxon>Pseudomonadota</taxon>
        <taxon>Gammaproteobacteria</taxon>
        <taxon>Oceanospirillales</taxon>
        <taxon>Saccharospirillaceae</taxon>
        <taxon>Reinekea</taxon>
    </lineage>
</organism>
<reference evidence="2 3" key="1">
    <citation type="submission" date="2006-02" db="EMBL/GenBank/DDBJ databases">
        <authorList>
            <person name="Pinhassi J."/>
            <person name="Pedros-Alio C."/>
            <person name="Ferriera S."/>
            <person name="Johnson J."/>
            <person name="Kravitz S."/>
            <person name="Halpern A."/>
            <person name="Remington K."/>
            <person name="Beeson K."/>
            <person name="Tran B."/>
            <person name="Rogers Y.-H."/>
            <person name="Friedman R."/>
            <person name="Venter J.C."/>
        </authorList>
    </citation>
    <scope>NUCLEOTIDE SEQUENCE [LARGE SCALE GENOMIC DNA]</scope>
    <source>
        <strain evidence="2 3">MED297</strain>
    </source>
</reference>
<evidence type="ECO:0000256" key="1">
    <source>
        <dbReference type="SAM" id="Phobius"/>
    </source>
</evidence>
<gene>
    <name evidence="2" type="ORF">MED297_11960</name>
</gene>
<dbReference type="STRING" id="314283.MED297_11960"/>
<accession>A4BBB7</accession>
<proteinExistence type="predicted"/>
<comment type="caution">
    <text evidence="2">The sequence shown here is derived from an EMBL/GenBank/DDBJ whole genome shotgun (WGS) entry which is preliminary data.</text>
</comment>
<dbReference type="EMBL" id="AAOE01000003">
    <property type="protein sequence ID" value="EAR10730.1"/>
    <property type="molecule type" value="Genomic_DNA"/>
</dbReference>
<protein>
    <submittedName>
        <fullName evidence="2">Uncharacterized protein</fullName>
    </submittedName>
</protein>
<dbReference type="HOGENOM" id="CLU_303623_0_0_6"/>
<keyword evidence="1" id="KW-0812">Transmembrane</keyword>
<dbReference type="AlphaFoldDB" id="A4BBB7"/>
<name>A4BBB7_9GAMM</name>
<keyword evidence="1" id="KW-0472">Membrane</keyword>
<sequence>MPVNAPQKTRYRLISLGRLKPGTNEAEAVKKLQALTKLDELKVRKKLLAGKKTSLLTTDDVTRLASLKGKFSAIGLLVSVAEIPPEPAQPEPQTAKPSSGPRWLKRLGVGFAGLLILTTALAAAGWFWLFKPIADPALAVESALVTERTAAVTHINLDQVNKLLQLSRTSLTDLAADPVGNAPPLVDILADNSLSLSQAFAAVLANDDGTQPDAIVAVTGTFGEAAMRQALSRHYALTETTSPAGLWQLSAKAAAVDADFHCPGDQAPSESVLYVSLADNRFALATSTAALQRFNVRLSNAQPSASLDSWQTYRANKLASLMVFSPKDGSAALPGMAGMIGSQVIASLPDLNIAALSAEVDLLARGLRLNGQLGSNNAGWNQQVATTATTWLNSTRNNAQITSPVAADLMAAIAIQHDAQSVRLDWPITANLVTQLRQSIENTIASAFGGRLNGGDSNEEQIVDDPADYQARFELANLPLLSLNSSTVAPAFHEGPIAIDVDSLSMTDDDVMELIIDAEAAMPEGINDSTLRALVGQSLMVTDVKSRDGESLLREEHCLDVQNVFGGKNHEAATQGSVFFQKASVNKRVRLIPDTHVADIHEIDVTYTLSRPTQIQTFAVPLQAGEQVSYAGVSIDLVSIGNRSIRYRQSGQIDRLLEVRARNAAGQVLQTSWSSSFGRVKDQHYRGQIHQLEVIIAGSTDQRTATASLTGLFEPDLDNETPASPFALSYAPVDNAKWNRYQFVDMRLLRPLADDWTSFYDDERIVGQATWPGMKLVVTHSESGWSGNPTARLYMPLFKELTGSMSALSYRLPDAENPIERFVAPSFPYNAADLTLIPVREVQRQPFGLTNFTLDTGTEAGAELDGINGVLTLRMPRRLSNTALNLNDLWQGQSIEGVRVTLESVERGMFPGYHLKLAGDLDNLIAIHGLDEYGQRVSPITQNFQEAGYWTATIPFRNNMTSVQLVTDNQQAVFEMPFRF</sequence>
<keyword evidence="1" id="KW-1133">Transmembrane helix</keyword>
<evidence type="ECO:0000313" key="2">
    <source>
        <dbReference type="EMBL" id="EAR10730.1"/>
    </source>
</evidence>
<dbReference type="Proteomes" id="UP000005953">
    <property type="component" value="Unassembled WGS sequence"/>
</dbReference>
<feature type="transmembrane region" description="Helical" evidence="1">
    <location>
        <begin position="107"/>
        <end position="129"/>
    </location>
</feature>
<evidence type="ECO:0000313" key="3">
    <source>
        <dbReference type="Proteomes" id="UP000005953"/>
    </source>
</evidence>
<dbReference type="OrthoDB" id="5704385at2"/>
<keyword evidence="3" id="KW-1185">Reference proteome</keyword>
<dbReference type="RefSeq" id="WP_008042065.1">
    <property type="nucleotide sequence ID" value="NZ_CH724149.1"/>
</dbReference>